<dbReference type="EMBL" id="CM042064">
    <property type="protein sequence ID" value="KAI3665499.1"/>
    <property type="molecule type" value="Genomic_DNA"/>
</dbReference>
<sequence length="157" mass="16720">MSKVVSFPQSKPTVVNDHMRNYDLSFLLSNTSNVAAKPPQSAPMPAPVIDVPRPCTIEDTCIHGPAPAPPVMGAQEPALTGVTSSLQAPVAGDFVPAPAEALTIHALSPPPPGVTIRGRARKSFPWKFTDGTIQYDPNRRAFFAEPTSHRMALSEPA</sequence>
<gene>
    <name evidence="1" type="ORF">L6452_44126</name>
</gene>
<keyword evidence="2" id="KW-1185">Reference proteome</keyword>
<reference evidence="1 2" key="2">
    <citation type="journal article" date="2022" name="Mol. Ecol. Resour.">
        <title>The genomes of chicory, endive, great burdock and yacon provide insights into Asteraceae paleo-polyploidization history and plant inulin production.</title>
        <authorList>
            <person name="Fan W."/>
            <person name="Wang S."/>
            <person name="Wang H."/>
            <person name="Wang A."/>
            <person name="Jiang F."/>
            <person name="Liu H."/>
            <person name="Zhao H."/>
            <person name="Xu D."/>
            <person name="Zhang Y."/>
        </authorList>
    </citation>
    <scope>NUCLEOTIDE SEQUENCE [LARGE SCALE GENOMIC DNA]</scope>
    <source>
        <strain evidence="2">cv. Niubang</strain>
    </source>
</reference>
<protein>
    <submittedName>
        <fullName evidence="1">Uncharacterized protein</fullName>
    </submittedName>
</protein>
<accession>A0ACB8XGM9</accession>
<reference evidence="2" key="1">
    <citation type="journal article" date="2022" name="Mol. Ecol. Resour.">
        <title>The genomes of chicory, endive, great burdock and yacon provide insights into Asteraceae palaeo-polyploidization history and plant inulin production.</title>
        <authorList>
            <person name="Fan W."/>
            <person name="Wang S."/>
            <person name="Wang H."/>
            <person name="Wang A."/>
            <person name="Jiang F."/>
            <person name="Liu H."/>
            <person name="Zhao H."/>
            <person name="Xu D."/>
            <person name="Zhang Y."/>
        </authorList>
    </citation>
    <scope>NUCLEOTIDE SEQUENCE [LARGE SCALE GENOMIC DNA]</scope>
    <source>
        <strain evidence="2">cv. Niubang</strain>
    </source>
</reference>
<comment type="caution">
    <text evidence="1">The sequence shown here is derived from an EMBL/GenBank/DDBJ whole genome shotgun (WGS) entry which is preliminary data.</text>
</comment>
<evidence type="ECO:0000313" key="1">
    <source>
        <dbReference type="EMBL" id="KAI3665499.1"/>
    </source>
</evidence>
<name>A0ACB8XGM9_ARCLA</name>
<evidence type="ECO:0000313" key="2">
    <source>
        <dbReference type="Proteomes" id="UP001055879"/>
    </source>
</evidence>
<dbReference type="Proteomes" id="UP001055879">
    <property type="component" value="Linkage Group LG18"/>
</dbReference>
<proteinExistence type="predicted"/>
<organism evidence="1 2">
    <name type="scientific">Arctium lappa</name>
    <name type="common">Greater burdock</name>
    <name type="synonym">Lappa major</name>
    <dbReference type="NCBI Taxonomy" id="4217"/>
    <lineage>
        <taxon>Eukaryota</taxon>
        <taxon>Viridiplantae</taxon>
        <taxon>Streptophyta</taxon>
        <taxon>Embryophyta</taxon>
        <taxon>Tracheophyta</taxon>
        <taxon>Spermatophyta</taxon>
        <taxon>Magnoliopsida</taxon>
        <taxon>eudicotyledons</taxon>
        <taxon>Gunneridae</taxon>
        <taxon>Pentapetalae</taxon>
        <taxon>asterids</taxon>
        <taxon>campanulids</taxon>
        <taxon>Asterales</taxon>
        <taxon>Asteraceae</taxon>
        <taxon>Carduoideae</taxon>
        <taxon>Cardueae</taxon>
        <taxon>Arctiinae</taxon>
        <taxon>Arctium</taxon>
    </lineage>
</organism>